<reference evidence="2" key="1">
    <citation type="submission" date="2016-10" db="EMBL/GenBank/DDBJ databases">
        <authorList>
            <person name="Varghese N."/>
            <person name="Submissions S."/>
        </authorList>
    </citation>
    <scope>NUCLEOTIDE SEQUENCE [LARGE SCALE GENOMIC DNA]</scope>
    <source>
        <strain evidence="2">DSM 23664</strain>
    </source>
</reference>
<dbReference type="Proteomes" id="UP000199612">
    <property type="component" value="Unassembled WGS sequence"/>
</dbReference>
<evidence type="ECO:0000313" key="1">
    <source>
        <dbReference type="EMBL" id="SFC44481.1"/>
    </source>
</evidence>
<organism evidence="1 2">
    <name type="scientific">Alkalibacterium subtropicum</name>
    <dbReference type="NCBI Taxonomy" id="753702"/>
    <lineage>
        <taxon>Bacteria</taxon>
        <taxon>Bacillati</taxon>
        <taxon>Bacillota</taxon>
        <taxon>Bacilli</taxon>
        <taxon>Lactobacillales</taxon>
        <taxon>Carnobacteriaceae</taxon>
        <taxon>Alkalibacterium</taxon>
    </lineage>
</organism>
<dbReference type="EMBL" id="FOLT01000007">
    <property type="protein sequence ID" value="SFC44481.1"/>
    <property type="molecule type" value="Genomic_DNA"/>
</dbReference>
<sequence>MKRYFHNSMIIIGLTGLFLSLSGLLAKTPEASEVSDAGDLSLEEIDEIVTVAQHEYQLKEQKYKIPDPPDHSTYKGITLESSDAGHILWEDPDGVEHKTAFTVENGIVLFTDEDVIRDVDRSRFISIVIAEIKEGEVE</sequence>
<name>A0A1I1J8N7_9LACT</name>
<accession>A0A1I1J8N7</accession>
<evidence type="ECO:0000313" key="2">
    <source>
        <dbReference type="Proteomes" id="UP000199612"/>
    </source>
</evidence>
<keyword evidence="2" id="KW-1185">Reference proteome</keyword>
<proteinExistence type="predicted"/>
<dbReference type="STRING" id="753702.SAMN04488102_10716"/>
<protein>
    <submittedName>
        <fullName evidence="1">Uncharacterized protein</fullName>
    </submittedName>
</protein>
<dbReference type="AlphaFoldDB" id="A0A1I1J8N7"/>
<gene>
    <name evidence="1" type="ORF">SAMN04488102_10716</name>
</gene>